<dbReference type="InterPro" id="IPR036772">
    <property type="entry name" value="SRCR-like_dom_sf"/>
</dbReference>
<feature type="transmembrane region" description="Helical" evidence="11">
    <location>
        <begin position="859"/>
        <end position="879"/>
    </location>
</feature>
<keyword evidence="5 11" id="KW-1133">Transmembrane helix</keyword>
<feature type="transmembrane region" description="Helical" evidence="11">
    <location>
        <begin position="820"/>
        <end position="847"/>
    </location>
</feature>
<dbReference type="SUPFAM" id="SSF81321">
    <property type="entry name" value="Family A G protein-coupled receptor-like"/>
    <property type="match status" value="1"/>
</dbReference>
<comment type="caution">
    <text evidence="9">Lacks conserved residue(s) required for the propagation of feature annotation.</text>
</comment>
<evidence type="ECO:0000313" key="17">
    <source>
        <dbReference type="Proteomes" id="UP000887568"/>
    </source>
</evidence>
<evidence type="ECO:0000256" key="2">
    <source>
        <dbReference type="ARBA" id="ARBA00022692"/>
    </source>
</evidence>
<feature type="chain" id="PRO_5037574484" evidence="12">
    <location>
        <begin position="29"/>
        <end position="1137"/>
    </location>
</feature>
<dbReference type="RefSeq" id="XP_038051849.1">
    <property type="nucleotide sequence ID" value="XM_038195921.1"/>
</dbReference>
<protein>
    <submittedName>
        <fullName evidence="16">Uncharacterized protein</fullName>
    </submittedName>
</protein>
<dbReference type="SMART" id="SM00202">
    <property type="entry name" value="SR"/>
    <property type="match status" value="2"/>
</dbReference>
<evidence type="ECO:0000259" key="13">
    <source>
        <dbReference type="PROSITE" id="PS50261"/>
    </source>
</evidence>
<comment type="subcellular location">
    <subcellularLocation>
        <location evidence="1">Membrane</location>
        <topology evidence="1">Multi-pass membrane protein</topology>
    </subcellularLocation>
</comment>
<dbReference type="PROSITE" id="PS50958">
    <property type="entry name" value="SMB_2"/>
    <property type="match status" value="1"/>
</dbReference>
<organism evidence="16 17">
    <name type="scientific">Patiria miniata</name>
    <name type="common">Bat star</name>
    <name type="synonym">Asterina miniata</name>
    <dbReference type="NCBI Taxonomy" id="46514"/>
    <lineage>
        <taxon>Eukaryota</taxon>
        <taxon>Metazoa</taxon>
        <taxon>Echinodermata</taxon>
        <taxon>Eleutherozoa</taxon>
        <taxon>Asterozoa</taxon>
        <taxon>Asteroidea</taxon>
        <taxon>Valvatacea</taxon>
        <taxon>Valvatida</taxon>
        <taxon>Asterinidae</taxon>
        <taxon>Patiria</taxon>
    </lineage>
</organism>
<dbReference type="PROSITE" id="PS00420">
    <property type="entry name" value="SRCR_1"/>
    <property type="match status" value="1"/>
</dbReference>
<feature type="domain" description="SRCR" evidence="14">
    <location>
        <begin position="151"/>
        <end position="252"/>
    </location>
</feature>
<dbReference type="InterPro" id="IPR001190">
    <property type="entry name" value="SRCR"/>
</dbReference>
<accession>A0A913ZKK4</accession>
<feature type="disulfide bond" evidence="9">
    <location>
        <begin position="101"/>
        <end position="111"/>
    </location>
</feature>
<name>A0A913ZKK4_PATMI</name>
<dbReference type="GO" id="GO:0016020">
    <property type="term" value="C:membrane"/>
    <property type="evidence" value="ECO:0007669"/>
    <property type="project" value="UniProtKB-SubCell"/>
</dbReference>
<dbReference type="CDD" id="cd15039">
    <property type="entry name" value="7tmB3_Methuselah-like"/>
    <property type="match status" value="1"/>
</dbReference>
<feature type="region of interest" description="Disordered" evidence="10">
    <location>
        <begin position="1092"/>
        <end position="1137"/>
    </location>
</feature>
<evidence type="ECO:0000256" key="12">
    <source>
        <dbReference type="SAM" id="SignalP"/>
    </source>
</evidence>
<feature type="domain" description="SRCR" evidence="14">
    <location>
        <begin position="34"/>
        <end position="132"/>
    </location>
</feature>
<evidence type="ECO:0000256" key="1">
    <source>
        <dbReference type="ARBA" id="ARBA00004141"/>
    </source>
</evidence>
<feature type="compositionally biased region" description="Polar residues" evidence="10">
    <location>
        <begin position="1116"/>
        <end position="1125"/>
    </location>
</feature>
<evidence type="ECO:0000313" key="16">
    <source>
        <dbReference type="EnsemblMetazoa" id="XP_038051849.1"/>
    </source>
</evidence>
<feature type="transmembrane region" description="Helical" evidence="11">
    <location>
        <begin position="931"/>
        <end position="952"/>
    </location>
</feature>
<dbReference type="PRINTS" id="PR00258">
    <property type="entry name" value="SPERACTRCPTR"/>
</dbReference>
<dbReference type="Gene3D" id="1.20.1070.10">
    <property type="entry name" value="Rhodopsin 7-helix transmembrane proteins"/>
    <property type="match status" value="1"/>
</dbReference>
<dbReference type="InterPro" id="IPR053231">
    <property type="entry name" value="GPCR_LN-TM7"/>
</dbReference>
<dbReference type="InterPro" id="IPR000832">
    <property type="entry name" value="GPCR_2_secretin-like"/>
</dbReference>
<evidence type="ECO:0000256" key="4">
    <source>
        <dbReference type="ARBA" id="ARBA00022737"/>
    </source>
</evidence>
<dbReference type="Pfam" id="PF00530">
    <property type="entry name" value="SRCR"/>
    <property type="match status" value="2"/>
</dbReference>
<evidence type="ECO:0000259" key="14">
    <source>
        <dbReference type="PROSITE" id="PS50287"/>
    </source>
</evidence>
<feature type="domain" description="G-protein coupled receptors family 2 profile 2" evidence="13">
    <location>
        <begin position="822"/>
        <end position="1078"/>
    </location>
</feature>
<proteinExistence type="predicted"/>
<dbReference type="SUPFAM" id="SSF90188">
    <property type="entry name" value="Somatomedin B domain"/>
    <property type="match status" value="1"/>
</dbReference>
<dbReference type="InterPro" id="IPR036024">
    <property type="entry name" value="Somatomedin_B-like_dom_sf"/>
</dbReference>
<dbReference type="GeneID" id="119724733"/>
<dbReference type="EnsemblMetazoa" id="XM_038195921.1">
    <property type="protein sequence ID" value="XP_038051849.1"/>
    <property type="gene ID" value="LOC119724733"/>
</dbReference>
<evidence type="ECO:0000256" key="10">
    <source>
        <dbReference type="SAM" id="MobiDB-lite"/>
    </source>
</evidence>
<dbReference type="GO" id="GO:0004930">
    <property type="term" value="F:G protein-coupled receptor activity"/>
    <property type="evidence" value="ECO:0007669"/>
    <property type="project" value="InterPro"/>
</dbReference>
<evidence type="ECO:0000256" key="6">
    <source>
        <dbReference type="ARBA" id="ARBA00023136"/>
    </source>
</evidence>
<dbReference type="SUPFAM" id="SSF56487">
    <property type="entry name" value="SRCR-like"/>
    <property type="match status" value="2"/>
</dbReference>
<keyword evidence="8" id="KW-0325">Glycoprotein</keyword>
<keyword evidence="2 11" id="KW-0812">Transmembrane</keyword>
<keyword evidence="3 12" id="KW-0732">Signal</keyword>
<keyword evidence="4" id="KW-0677">Repeat</keyword>
<feature type="compositionally biased region" description="Basic and acidic residues" evidence="10">
    <location>
        <begin position="1126"/>
        <end position="1137"/>
    </location>
</feature>
<sequence length="1137" mass="125795">MRNRRDSNRCFLALCLLVFSLEFTSTVGQVADTVRLVDGNSSSEGRVEVYHDGEWGTICSDFWTAASAKVVCRQLGYGFVFSKLANFGEGSGPILLDDVWCADFHGMIEDCYHNGWGNHDCNHTQDVGVVCSEHFIYNGNTVITDERRFELNLTDSRFEASGFLVARYSPAEEWGAICGDHWDYRDAQVACRHLGFGPNIDTKARLINESDIPETTMFSAVGCLGDETELWQCELVSGAGVTCETLPYIECEAETAMFEDPINLCGQIHYCGFECHQGPRDTLRYEATETCKCDNACVYFEDCCYDYKTNCDPTPDSGGELMNGVDIRYYACVQTPGMEVVERYAHFGFALVSFCPQQWTGPDFLKLECEQMPFPLDVIASLPVFDNEGAVYKNIFCALCHGVEANEIRKWTAKLEYEDYTMPGSTYTDPRLNVTIIDGTPTGRYVVEPPEDGSGGFPRTCPVSTIGSCLQEFSNSSHEAACKEYFAPTVVNSVRYKNPHCALCNGQFAYPTDTCLSTCLPPFCVPFENWEPCYMSCTKGPPHILTVEALFDFGWGGGEKSACRSGELYDPFLDRCRGVICAAGLVLADDGQCLPLLETFFPIPPLLQSPETLNRECHSIINDSLSGSSEVVHWQLVPLNDTQSSDLSIENHTLFILGKSYETLEQDIGDFLNTFKNYNTEQSYCNLLTVTAYTLKGVELLSSIDVCANSTMNMWEVFDPSIENETLYDLKIIRSFRLSQQNSSFSREGLLPTECTDIILLNCSKMFERLTADEYVFQPVSRSIRHLPTGLAFGPGEFVTLSDRTAIICGPVAWSDPSKYALGLLSLILYCLSLLALLATFVTYCVFLTLRNMVGLQTMNLLVALFVAILLIVLAGNLSVEGTYCQAMASVIHLSWLAAFFWMATLSVNAAKTFGSRNVLPRGSPPSSRQLLTTMTLVWGTALLIVAVGLVLNFCDCTSLPAVYSESPPCWIPNVKALLVAFVAPVAASLLISVSSFIFVIVKVRKMKGESKMVQKKGNLEEVLGELKIYVKLALLFGVSWLLAFVSVAVNHVILSYTNVIVNSLQGVFIFMAFCLNQRVRALWRGRILGRGDAGGSKVSTKVSSSSKEKHAVTATHISTVSNKSPETEDIKEETYL</sequence>
<keyword evidence="6 11" id="KW-0472">Membrane</keyword>
<dbReference type="AlphaFoldDB" id="A0A913ZKK4"/>
<evidence type="ECO:0000256" key="5">
    <source>
        <dbReference type="ARBA" id="ARBA00022989"/>
    </source>
</evidence>
<dbReference type="OrthoDB" id="6134459at2759"/>
<dbReference type="PROSITE" id="PS50261">
    <property type="entry name" value="G_PROTEIN_RECEP_F2_4"/>
    <property type="match status" value="1"/>
</dbReference>
<dbReference type="InterPro" id="IPR001212">
    <property type="entry name" value="Somatomedin_B_dom"/>
</dbReference>
<feature type="domain" description="SMB" evidence="15">
    <location>
        <begin position="267"/>
        <end position="316"/>
    </location>
</feature>
<evidence type="ECO:0000256" key="8">
    <source>
        <dbReference type="ARBA" id="ARBA00023180"/>
    </source>
</evidence>
<dbReference type="GO" id="GO:0007166">
    <property type="term" value="P:cell surface receptor signaling pathway"/>
    <property type="evidence" value="ECO:0007669"/>
    <property type="project" value="InterPro"/>
</dbReference>
<reference evidence="16" key="1">
    <citation type="submission" date="2022-11" db="UniProtKB">
        <authorList>
            <consortium name="EnsemblMetazoa"/>
        </authorList>
    </citation>
    <scope>IDENTIFICATION</scope>
</reference>
<dbReference type="Pfam" id="PF00002">
    <property type="entry name" value="7tm_2"/>
    <property type="match status" value="1"/>
</dbReference>
<keyword evidence="7 9" id="KW-1015">Disulfide bond</keyword>
<dbReference type="PROSITE" id="PS50287">
    <property type="entry name" value="SRCR_2"/>
    <property type="match status" value="2"/>
</dbReference>
<feature type="compositionally biased region" description="Low complexity" evidence="10">
    <location>
        <begin position="1097"/>
        <end position="1106"/>
    </location>
</feature>
<dbReference type="FunFam" id="3.10.250.10:FF:000006">
    <property type="entry name" value="neurotrypsin isoform X2"/>
    <property type="match status" value="1"/>
</dbReference>
<evidence type="ECO:0000259" key="15">
    <source>
        <dbReference type="PROSITE" id="PS50958"/>
    </source>
</evidence>
<feature type="signal peptide" evidence="12">
    <location>
        <begin position="1"/>
        <end position="28"/>
    </location>
</feature>
<evidence type="ECO:0000256" key="3">
    <source>
        <dbReference type="ARBA" id="ARBA00022729"/>
    </source>
</evidence>
<dbReference type="PANTHER" id="PTHR45902">
    <property type="entry name" value="LATROPHILIN RECEPTOR-LIKE PROTEIN A"/>
    <property type="match status" value="1"/>
</dbReference>
<feature type="transmembrane region" description="Helical" evidence="11">
    <location>
        <begin position="1060"/>
        <end position="1077"/>
    </location>
</feature>
<evidence type="ECO:0000256" key="9">
    <source>
        <dbReference type="PROSITE-ProRule" id="PRU00196"/>
    </source>
</evidence>
<feature type="transmembrane region" description="Helical" evidence="11">
    <location>
        <begin position="891"/>
        <end position="911"/>
    </location>
</feature>
<evidence type="ECO:0000256" key="11">
    <source>
        <dbReference type="SAM" id="Phobius"/>
    </source>
</evidence>
<dbReference type="PROSITE" id="PS00524">
    <property type="entry name" value="SMB_1"/>
    <property type="match status" value="1"/>
</dbReference>
<dbReference type="PANTHER" id="PTHR45902:SF1">
    <property type="entry name" value="LATROPHILIN RECEPTOR-LIKE PROTEIN A"/>
    <property type="match status" value="1"/>
</dbReference>
<dbReference type="OMA" id="ITHASWL"/>
<feature type="transmembrane region" description="Helical" evidence="11">
    <location>
        <begin position="977"/>
        <end position="1002"/>
    </location>
</feature>
<dbReference type="InterPro" id="IPR017981">
    <property type="entry name" value="GPCR_2-like_7TM"/>
</dbReference>
<feature type="transmembrane region" description="Helical" evidence="11">
    <location>
        <begin position="1033"/>
        <end position="1054"/>
    </location>
</feature>
<keyword evidence="17" id="KW-1185">Reference proteome</keyword>
<dbReference type="Proteomes" id="UP000887568">
    <property type="component" value="Unplaced"/>
</dbReference>
<feature type="disulfide bond" evidence="9">
    <location>
        <begin position="223"/>
        <end position="233"/>
    </location>
</feature>
<evidence type="ECO:0000256" key="7">
    <source>
        <dbReference type="ARBA" id="ARBA00023157"/>
    </source>
</evidence>
<dbReference type="Gene3D" id="3.10.250.10">
    <property type="entry name" value="SRCR-like domain"/>
    <property type="match status" value="2"/>
</dbReference>